<dbReference type="Proteomes" id="UP000199184">
    <property type="component" value="Unassembled WGS sequence"/>
</dbReference>
<name>A0A1C3XHG4_9BRAD</name>
<dbReference type="GO" id="GO:0008237">
    <property type="term" value="F:metallopeptidase activity"/>
    <property type="evidence" value="ECO:0007669"/>
    <property type="project" value="InterPro"/>
</dbReference>
<reference evidence="3" key="1">
    <citation type="submission" date="2016-08" db="EMBL/GenBank/DDBJ databases">
        <authorList>
            <person name="Varghese N."/>
            <person name="Submissions Spin"/>
        </authorList>
    </citation>
    <scope>NUCLEOTIDE SEQUENCE [LARGE SCALE GENOMIC DNA]</scope>
    <source>
        <strain evidence="3">ERR11</strain>
    </source>
</reference>
<organism evidence="2 3">
    <name type="scientific">Bradyrhizobium shewense</name>
    <dbReference type="NCBI Taxonomy" id="1761772"/>
    <lineage>
        <taxon>Bacteria</taxon>
        <taxon>Pseudomonadati</taxon>
        <taxon>Pseudomonadota</taxon>
        <taxon>Alphaproteobacteria</taxon>
        <taxon>Hyphomicrobiales</taxon>
        <taxon>Nitrobacteraceae</taxon>
        <taxon>Bradyrhizobium</taxon>
    </lineage>
</organism>
<accession>A0A1C3XHG4</accession>
<dbReference type="SUPFAM" id="SSF55486">
    <property type="entry name" value="Metalloproteases ('zincins'), catalytic domain"/>
    <property type="match status" value="1"/>
</dbReference>
<evidence type="ECO:0000313" key="2">
    <source>
        <dbReference type="EMBL" id="SCB51649.1"/>
    </source>
</evidence>
<dbReference type="RefSeq" id="WP_129590946.1">
    <property type="nucleotide sequence ID" value="NZ_FMAI01000016.1"/>
</dbReference>
<dbReference type="Gene3D" id="3.40.390.10">
    <property type="entry name" value="Collagenase (Catalytic Domain)"/>
    <property type="match status" value="1"/>
</dbReference>
<dbReference type="EMBL" id="FMAI01000016">
    <property type="protein sequence ID" value="SCB51649.1"/>
    <property type="molecule type" value="Genomic_DNA"/>
</dbReference>
<protein>
    <submittedName>
        <fullName evidence="2">Uncharacterized protein</fullName>
    </submittedName>
</protein>
<keyword evidence="3" id="KW-1185">Reference proteome</keyword>
<sequence length="590" mass="63687">MAPLLNENHRTTSDTNALSSGVPRADTRAFAWSRLSAFALLLQLLGASGIASASPPVLEGLQAPSQVPRGLVLVQGTNLGKARIIWDANSPNPKVLRGAVQGAVMFSIPPGVSPGSYAVAIENDEGRSSPVTMTITGAAPAALPRIDDISLLDTRFDDGGRVRCVLYIQGANMDVGATVLVDGVDRTSDAHKALFNNMFGANPAVLGFPIRHYLSRVVPLDSFPAGSEIRVQLRNELGELSLERIFKLPLDASSLDSDGDGIPDVVEINGYLGSEPGSTLVDIKALGADPFRKDIFVEADVMDGMLYRPIERLGATPGTFDIAREMFANAPILNPFGPNGINLFVDSSGSVPSWELLEFRSTHDLATRTASFALLKQDHFSPSRRGLFHYAIWARAHPLGWSGESNIDFDGSKVGNDFMVTLGDAPVQYQTLKSQAATFAHELGHNLGQRHGGTNHSRFKPNYWSVMSYAWQLRMSQADAFRRRYPTCTRIYYATDGAEEIDGTVPQVTGFVIDYSEGIGPELAPNAGSLNEQVGVCGSPIDWNKNGVIDSQYVTAVVDEDEPAATKVTDYPNWPNLRFDGPRLGGRVTP</sequence>
<evidence type="ECO:0000256" key="1">
    <source>
        <dbReference type="SAM" id="MobiDB-lite"/>
    </source>
</evidence>
<dbReference type="InterPro" id="IPR024079">
    <property type="entry name" value="MetalloPept_cat_dom_sf"/>
</dbReference>
<proteinExistence type="predicted"/>
<feature type="region of interest" description="Disordered" evidence="1">
    <location>
        <begin position="1"/>
        <end position="21"/>
    </location>
</feature>
<dbReference type="AlphaFoldDB" id="A0A1C3XHG4"/>
<evidence type="ECO:0000313" key="3">
    <source>
        <dbReference type="Proteomes" id="UP000199184"/>
    </source>
</evidence>
<gene>
    <name evidence="2" type="ORF">GA0061098_101614</name>
</gene>